<evidence type="ECO:0000313" key="6">
    <source>
        <dbReference type="EMBL" id="TXK64498.1"/>
    </source>
</evidence>
<keyword evidence="7" id="KW-1185">Reference proteome</keyword>
<dbReference type="GO" id="GO:0009691">
    <property type="term" value="P:cytokinin biosynthetic process"/>
    <property type="evidence" value="ECO:0007669"/>
    <property type="project" value="InterPro"/>
</dbReference>
<reference evidence="6 7" key="1">
    <citation type="submission" date="2019-08" db="EMBL/GenBank/DDBJ databases">
        <authorList>
            <person name="Karlyshev A.V."/>
        </authorList>
    </citation>
    <scope>NUCLEOTIDE SEQUENCE [LARGE SCALE GENOMIC DNA]</scope>
    <source>
        <strain evidence="6 7">Alg18-2.2</strain>
    </source>
</reference>
<dbReference type="SUPFAM" id="SSF52540">
    <property type="entry name" value="P-loop containing nucleoside triphosphate hydrolases"/>
    <property type="match status" value="2"/>
</dbReference>
<gene>
    <name evidence="6" type="ORF">FU658_06335</name>
</gene>
<evidence type="ECO:0000313" key="7">
    <source>
        <dbReference type="Proteomes" id="UP000321248"/>
    </source>
</evidence>
<protein>
    <recommendedName>
        <fullName evidence="3">AMP nucleosidase</fullName>
        <ecNumber evidence="2">3.2.2.4</ecNumber>
    </recommendedName>
    <alternativeName>
        <fullName evidence="3">AMP nucleosidase</fullName>
    </alternativeName>
</protein>
<dbReference type="Gene3D" id="3.40.50.450">
    <property type="match status" value="1"/>
</dbReference>
<dbReference type="NCBIfam" id="TIGR00730">
    <property type="entry name" value="Rossman fold protein, TIGR00730 family"/>
    <property type="match status" value="1"/>
</dbReference>
<comment type="catalytic activity">
    <reaction evidence="1">
        <text>AMP + H2O = D-ribose 5-phosphate + adenine</text>
        <dbReference type="Rhea" id="RHEA:20129"/>
        <dbReference type="ChEBI" id="CHEBI:15377"/>
        <dbReference type="ChEBI" id="CHEBI:16708"/>
        <dbReference type="ChEBI" id="CHEBI:78346"/>
        <dbReference type="ChEBI" id="CHEBI:456215"/>
        <dbReference type="EC" id="3.2.2.4"/>
    </reaction>
</comment>
<dbReference type="AlphaFoldDB" id="A0A5C8KWK8"/>
<dbReference type="GO" id="GO:0008714">
    <property type="term" value="F:AMP nucleosidase activity"/>
    <property type="evidence" value="ECO:0007669"/>
    <property type="project" value="UniProtKB-EC"/>
</dbReference>
<dbReference type="InterPro" id="IPR034139">
    <property type="entry name" value="TOPRIM_OLD"/>
</dbReference>
<dbReference type="InterPro" id="IPR027417">
    <property type="entry name" value="P-loop_NTPase"/>
</dbReference>
<dbReference type="InterPro" id="IPR022602">
    <property type="entry name" value="DUF2813"/>
</dbReference>
<dbReference type="PANTHER" id="PTHR43393">
    <property type="entry name" value="CYTOKININ RIBOSIDE 5'-MONOPHOSPHATE PHOSPHORIBOHYDROLASE"/>
    <property type="match status" value="1"/>
</dbReference>
<dbReference type="Pfam" id="PF03641">
    <property type="entry name" value="Lysine_decarbox"/>
    <property type="match status" value="1"/>
</dbReference>
<dbReference type="CDD" id="cd01026">
    <property type="entry name" value="TOPRIM_OLD"/>
    <property type="match status" value="1"/>
</dbReference>
<dbReference type="Proteomes" id="UP000321248">
    <property type="component" value="Unassembled WGS sequence"/>
</dbReference>
<dbReference type="OrthoDB" id="9801098at2"/>
<comment type="caution">
    <text evidence="6">The sequence shown here is derived from an EMBL/GenBank/DDBJ whole genome shotgun (WGS) entry which is preliminary data.</text>
</comment>
<dbReference type="InterPro" id="IPR031100">
    <property type="entry name" value="LOG_fam"/>
</dbReference>
<feature type="compositionally biased region" description="Basic residues" evidence="4">
    <location>
        <begin position="226"/>
        <end position="245"/>
    </location>
</feature>
<accession>A0A5C8KWK8</accession>
<dbReference type="EC" id="3.2.2.4" evidence="2"/>
<organism evidence="6 7">
    <name type="scientific">Alkalisalibacterium limincola</name>
    <dbReference type="NCBI Taxonomy" id="2699169"/>
    <lineage>
        <taxon>Bacteria</taxon>
        <taxon>Pseudomonadati</taxon>
        <taxon>Pseudomonadota</taxon>
        <taxon>Gammaproteobacteria</taxon>
        <taxon>Lysobacterales</taxon>
        <taxon>Lysobacteraceae</taxon>
        <taxon>Alkalisalibacterium</taxon>
    </lineage>
</organism>
<evidence type="ECO:0000259" key="5">
    <source>
        <dbReference type="Pfam" id="PF20469"/>
    </source>
</evidence>
<evidence type="ECO:0000256" key="1">
    <source>
        <dbReference type="ARBA" id="ARBA00000274"/>
    </source>
</evidence>
<evidence type="ECO:0000256" key="4">
    <source>
        <dbReference type="SAM" id="MobiDB-lite"/>
    </source>
</evidence>
<dbReference type="Pfam" id="PF11398">
    <property type="entry name" value="DUF2813"/>
    <property type="match status" value="2"/>
</dbReference>
<dbReference type="GO" id="GO:0005829">
    <property type="term" value="C:cytosol"/>
    <property type="evidence" value="ECO:0007669"/>
    <property type="project" value="TreeGrafter"/>
</dbReference>
<feature type="region of interest" description="Disordered" evidence="4">
    <location>
        <begin position="501"/>
        <end position="520"/>
    </location>
</feature>
<dbReference type="RefSeq" id="WP_147891309.1">
    <property type="nucleotide sequence ID" value="NZ_VRTS01000003.1"/>
</dbReference>
<dbReference type="Pfam" id="PF20469">
    <property type="entry name" value="OLD-like_TOPRIM"/>
    <property type="match status" value="1"/>
</dbReference>
<dbReference type="Gene3D" id="3.40.50.300">
    <property type="entry name" value="P-loop containing nucleotide triphosphate hydrolases"/>
    <property type="match status" value="1"/>
</dbReference>
<dbReference type="InterPro" id="IPR005269">
    <property type="entry name" value="LOG"/>
</dbReference>
<sequence length="826" mass="89485">MDELMDKDNPPRDRPSLLEATLGAEREFLSSRHTRPEDHESAIRIFLEFLRGFASLHIDRPCVTIFGSARFAEDHRYYAMARETARQLAQAGFAIMTGGGPGIMEAANRGAREGGGPSYGVNIELPHEQKPNAYLDHQLQLHYFFVRKVLLVKYSCAFVLMPGGFGTLDEAFEALTLMQTGRIERFPVVTMGADYWARCAASWRRRRCARTPSHPTIPRCGTSPTSRRRRPESSTRHARPVKTVHRPAAARCHGPDGAMALKRLSVRNFRGLREARLEFDTLAVWIGENGAGKSTLFDALALVLLPSEGGVAGFRAVDFHRPRGGKGGPIAITLELVEPGPGSWKCLDTPVLKQVLRSDEGGVRRISLRLKARRDRSGAIHAHAEALDWESPGEAVELDDETVAALREASPLVLLRGGHLVRGTQVQARAGRASDPEAVRKRLEAFHQRLSGGAHAPREAGMQEGLQAAFELAQRIGRGVDLVRAPAPALIGAMAQALRGNGGQPANGTGDADGDEPLPLAQHGGGAALVGVLFLLGALLDRSEDAARCDPVVLMEQPEAGLHPILLAAVWRLIEAIELQRVVATESGVLLSSAPLTAVQRLYRSDGSLQVRRLQADSLEPDELRKVTYHVRARHGDALFARCWLLVEGESEFWYLPEFSAALGFDLAGEGVACVEFAQCGIRPLVRMADALGIEWHVLCDGDGAGNTYRSVAEGLLEGRPAQRHISQLREPDIERCLWNAGYETLIRQVAALDVDGEGGERPAASPATRTLQQAARRGSKPALAMAILEAARQSDSPGVPPVLAHAIGTAVEMARGQGPVMASFA</sequence>
<evidence type="ECO:0000256" key="3">
    <source>
        <dbReference type="ARBA" id="ARBA00031983"/>
    </source>
</evidence>
<proteinExistence type="predicted"/>
<dbReference type="InterPro" id="IPR052341">
    <property type="entry name" value="LOG_family_nucleotidases"/>
</dbReference>
<feature type="region of interest" description="Disordered" evidence="4">
    <location>
        <begin position="210"/>
        <end position="249"/>
    </location>
</feature>
<dbReference type="PANTHER" id="PTHR43393:SF3">
    <property type="entry name" value="LYSINE DECARBOXYLASE-LIKE PROTEIN"/>
    <property type="match status" value="1"/>
</dbReference>
<name>A0A5C8KWK8_9GAMM</name>
<evidence type="ECO:0000256" key="2">
    <source>
        <dbReference type="ARBA" id="ARBA00011985"/>
    </source>
</evidence>
<dbReference type="EMBL" id="VRTS01000003">
    <property type="protein sequence ID" value="TXK64498.1"/>
    <property type="molecule type" value="Genomic_DNA"/>
</dbReference>
<dbReference type="SUPFAM" id="SSF102405">
    <property type="entry name" value="MCP/YpsA-like"/>
    <property type="match status" value="1"/>
</dbReference>
<feature type="domain" description="OLD protein-like TOPRIM" evidence="5">
    <location>
        <begin position="639"/>
        <end position="703"/>
    </location>
</feature>